<dbReference type="Pfam" id="PF04199">
    <property type="entry name" value="Cyclase"/>
    <property type="match status" value="1"/>
</dbReference>
<dbReference type="Gene3D" id="3.50.30.50">
    <property type="entry name" value="Putative cyclase"/>
    <property type="match status" value="1"/>
</dbReference>
<sequence>MAKIIDLSQEIYQGMPVFPLHLTTYIFQNITHEESIKKIGFPFATRNLLINEHGPTHSDAVYEYNPEGPTIDTMPLEYFLGPAICLDVSHVPYERYIEIYDLEGALRKHGLTIERGDIVLLYTAHYNRNYGTEKWLTTYSGLSYAAAEWLVQKGVVNIGVDAPAIDHPDDPNYSGHAVCAKYGLTNTENLANLDKVVGKRFLYIGLPLKIRKGTGSPIRAVALLNE</sequence>
<keyword evidence="2" id="KW-1185">Reference proteome</keyword>
<gene>
    <name evidence="1" type="ORF">cpu_04480</name>
</gene>
<evidence type="ECO:0000313" key="2">
    <source>
        <dbReference type="Proteomes" id="UP000187485"/>
    </source>
</evidence>
<dbReference type="SUPFAM" id="SSF102198">
    <property type="entry name" value="Putative cyclase"/>
    <property type="match status" value="1"/>
</dbReference>
<dbReference type="EMBL" id="BDJK01000006">
    <property type="protein sequence ID" value="GAV21938.1"/>
    <property type="molecule type" value="Genomic_DNA"/>
</dbReference>
<dbReference type="PANTHER" id="PTHR31118">
    <property type="entry name" value="CYCLASE-LIKE PROTEIN 2"/>
    <property type="match status" value="1"/>
</dbReference>
<proteinExistence type="predicted"/>
<dbReference type="GO" id="GO:0019441">
    <property type="term" value="P:L-tryptophan catabolic process to kynurenine"/>
    <property type="evidence" value="ECO:0007669"/>
    <property type="project" value="InterPro"/>
</dbReference>
<dbReference type="STRING" id="870242.cpu_04480"/>
<organism evidence="1 2">
    <name type="scientific">Carboxydothermus pertinax</name>
    <dbReference type="NCBI Taxonomy" id="870242"/>
    <lineage>
        <taxon>Bacteria</taxon>
        <taxon>Bacillati</taxon>
        <taxon>Bacillota</taxon>
        <taxon>Clostridia</taxon>
        <taxon>Thermoanaerobacterales</taxon>
        <taxon>Thermoanaerobacteraceae</taxon>
        <taxon>Carboxydothermus</taxon>
    </lineage>
</organism>
<protein>
    <submittedName>
        <fullName evidence="1">Cyclase</fullName>
    </submittedName>
</protein>
<dbReference type="Proteomes" id="UP000187485">
    <property type="component" value="Unassembled WGS sequence"/>
</dbReference>
<dbReference type="AlphaFoldDB" id="A0A1L8CSP1"/>
<dbReference type="InterPro" id="IPR037175">
    <property type="entry name" value="KFase_sf"/>
</dbReference>
<name>A0A1L8CSP1_9THEO</name>
<comment type="caution">
    <text evidence="1">The sequence shown here is derived from an EMBL/GenBank/DDBJ whole genome shotgun (WGS) entry which is preliminary data.</text>
</comment>
<dbReference type="InterPro" id="IPR007325">
    <property type="entry name" value="KFase/CYL"/>
</dbReference>
<dbReference type="PANTHER" id="PTHR31118:SF12">
    <property type="entry name" value="CYCLASE-LIKE PROTEIN 2"/>
    <property type="match status" value="1"/>
</dbReference>
<evidence type="ECO:0000313" key="1">
    <source>
        <dbReference type="EMBL" id="GAV21938.1"/>
    </source>
</evidence>
<accession>A0A1L8CSP1</accession>
<reference evidence="2" key="1">
    <citation type="submission" date="2016-12" db="EMBL/GenBank/DDBJ databases">
        <title>Draft Genome Sequences od Carboxydothermus pertinax and islandicus, Hydrogenogenic Carboxydotrophic Bacteria.</title>
        <authorList>
            <person name="Fukuyama Y."/>
            <person name="Ohmae K."/>
            <person name="Yoneda Y."/>
            <person name="Yoshida T."/>
            <person name="Sako Y."/>
        </authorList>
    </citation>
    <scope>NUCLEOTIDE SEQUENCE [LARGE SCALE GENOMIC DNA]</scope>
    <source>
        <strain evidence="2">Ug1</strain>
    </source>
</reference>
<dbReference type="GO" id="GO:0004061">
    <property type="term" value="F:arylformamidase activity"/>
    <property type="evidence" value="ECO:0007669"/>
    <property type="project" value="InterPro"/>
</dbReference>